<evidence type="ECO:0000256" key="1">
    <source>
        <dbReference type="ARBA" id="ARBA00004370"/>
    </source>
</evidence>
<dbReference type="GO" id="GO:0016020">
    <property type="term" value="C:membrane"/>
    <property type="evidence" value="ECO:0007669"/>
    <property type="project" value="UniProtKB-SubCell"/>
</dbReference>
<feature type="transmembrane region" description="Helical" evidence="7">
    <location>
        <begin position="1158"/>
        <end position="1175"/>
    </location>
</feature>
<feature type="domain" description="DOMON" evidence="9">
    <location>
        <begin position="861"/>
        <end position="984"/>
    </location>
</feature>
<dbReference type="PANTHER" id="PTHR46902">
    <property type="entry name" value="DOMON DOMAIN-CONTAINING PROTEIN FRRS1L"/>
    <property type="match status" value="1"/>
</dbReference>
<accession>A0A7R8X8H7</accession>
<dbReference type="Gene3D" id="1.20.120.1770">
    <property type="match status" value="1"/>
</dbReference>
<evidence type="ECO:0000256" key="5">
    <source>
        <dbReference type="ARBA" id="ARBA00022989"/>
    </source>
</evidence>
<dbReference type="InterPro" id="IPR005018">
    <property type="entry name" value="DOMON_domain"/>
</dbReference>
<keyword evidence="5 7" id="KW-1133">Transmembrane helix</keyword>
<proteinExistence type="predicted"/>
<evidence type="ECO:0000256" key="6">
    <source>
        <dbReference type="ARBA" id="ARBA00023136"/>
    </source>
</evidence>
<dbReference type="GO" id="GO:0099072">
    <property type="term" value="P:regulation of postsynaptic membrane neurotransmitter receptor levels"/>
    <property type="evidence" value="ECO:0007669"/>
    <property type="project" value="TreeGrafter"/>
</dbReference>
<dbReference type="SMART" id="SM00665">
    <property type="entry name" value="B561"/>
    <property type="match status" value="1"/>
</dbReference>
<dbReference type="Pfam" id="PF03188">
    <property type="entry name" value="Cytochrom_B561"/>
    <property type="match status" value="1"/>
</dbReference>
<dbReference type="InterPro" id="IPR006593">
    <property type="entry name" value="Cyt_b561/ferric_Rdtase_TM"/>
</dbReference>
<evidence type="ECO:0000256" key="2">
    <source>
        <dbReference type="ARBA" id="ARBA00022448"/>
    </source>
</evidence>
<dbReference type="OrthoDB" id="6372137at2759"/>
<keyword evidence="6 7" id="KW-0472">Membrane</keyword>
<dbReference type="EMBL" id="CAJPEV010000286">
    <property type="protein sequence ID" value="CAG0883462.1"/>
    <property type="molecule type" value="Genomic_DNA"/>
</dbReference>
<evidence type="ECO:0000256" key="4">
    <source>
        <dbReference type="ARBA" id="ARBA00022982"/>
    </source>
</evidence>
<keyword evidence="4" id="KW-0249">Electron transport</keyword>
<organism evidence="11">
    <name type="scientific">Darwinula stevensoni</name>
    <dbReference type="NCBI Taxonomy" id="69355"/>
    <lineage>
        <taxon>Eukaryota</taxon>
        <taxon>Metazoa</taxon>
        <taxon>Ecdysozoa</taxon>
        <taxon>Arthropoda</taxon>
        <taxon>Crustacea</taxon>
        <taxon>Oligostraca</taxon>
        <taxon>Ostracoda</taxon>
        <taxon>Podocopa</taxon>
        <taxon>Podocopida</taxon>
        <taxon>Darwinulocopina</taxon>
        <taxon>Darwinuloidea</taxon>
        <taxon>Darwinulidae</taxon>
        <taxon>Darwinula</taxon>
    </lineage>
</organism>
<reference evidence="11" key="1">
    <citation type="submission" date="2020-11" db="EMBL/GenBank/DDBJ databases">
        <authorList>
            <person name="Tran Van P."/>
        </authorList>
    </citation>
    <scope>NUCLEOTIDE SEQUENCE</scope>
</reference>
<dbReference type="AlphaFoldDB" id="A0A7R8X8H7"/>
<dbReference type="PROSITE" id="PS50836">
    <property type="entry name" value="DOMON"/>
    <property type="match status" value="2"/>
</dbReference>
<evidence type="ECO:0000313" key="11">
    <source>
        <dbReference type="EMBL" id="CAD7242560.1"/>
    </source>
</evidence>
<feature type="domain" description="Cytochrome b561" evidence="10">
    <location>
        <begin position="978"/>
        <end position="1184"/>
    </location>
</feature>
<dbReference type="PANTHER" id="PTHR46902:SF1">
    <property type="entry name" value="DOMON DOMAIN-CONTAINING PROTEIN FRRS1L"/>
    <property type="match status" value="1"/>
</dbReference>
<comment type="subcellular location">
    <subcellularLocation>
        <location evidence="1">Membrane</location>
    </subcellularLocation>
</comment>
<dbReference type="Pfam" id="PF03351">
    <property type="entry name" value="DOMON"/>
    <property type="match status" value="2"/>
</dbReference>
<name>A0A7R8X8H7_9CRUS</name>
<evidence type="ECO:0000256" key="3">
    <source>
        <dbReference type="ARBA" id="ARBA00022692"/>
    </source>
</evidence>
<keyword evidence="3 7" id="KW-0812">Transmembrane</keyword>
<evidence type="ECO:0000313" key="12">
    <source>
        <dbReference type="Proteomes" id="UP000677054"/>
    </source>
</evidence>
<feature type="transmembrane region" description="Helical" evidence="7">
    <location>
        <begin position="1093"/>
        <end position="1113"/>
    </location>
</feature>
<keyword evidence="2" id="KW-0813">Transport</keyword>
<dbReference type="Proteomes" id="UP000677054">
    <property type="component" value="Unassembled WGS sequence"/>
</dbReference>
<evidence type="ECO:0000259" key="10">
    <source>
        <dbReference type="PROSITE" id="PS50939"/>
    </source>
</evidence>
<keyword evidence="8" id="KW-0732">Signal</keyword>
<dbReference type="EMBL" id="LR899803">
    <property type="protein sequence ID" value="CAD7242560.1"/>
    <property type="molecule type" value="Genomic_DNA"/>
</dbReference>
<feature type="chain" id="PRO_5036402442" description="Ferric-chelate reductase 1" evidence="8">
    <location>
        <begin position="27"/>
        <end position="1199"/>
    </location>
</feature>
<dbReference type="InterPro" id="IPR042789">
    <property type="entry name" value="FRRS1L"/>
</dbReference>
<dbReference type="CDD" id="cd08760">
    <property type="entry name" value="Cyt_b561_FRRS1_like"/>
    <property type="match status" value="1"/>
</dbReference>
<dbReference type="SMART" id="SM00664">
    <property type="entry name" value="DoH"/>
    <property type="match status" value="4"/>
</dbReference>
<dbReference type="GO" id="GO:1900449">
    <property type="term" value="P:regulation of glutamate receptor signaling pathway"/>
    <property type="evidence" value="ECO:0007669"/>
    <property type="project" value="InterPro"/>
</dbReference>
<keyword evidence="12" id="KW-1185">Reference proteome</keyword>
<dbReference type="PROSITE" id="PS50939">
    <property type="entry name" value="CYTOCHROME_B561"/>
    <property type="match status" value="1"/>
</dbReference>
<protein>
    <recommendedName>
        <fullName evidence="13">Ferric-chelate reductase 1</fullName>
    </recommendedName>
</protein>
<feature type="domain" description="DOMON" evidence="9">
    <location>
        <begin position="230"/>
        <end position="353"/>
    </location>
</feature>
<feature type="transmembrane region" description="Helical" evidence="7">
    <location>
        <begin position="1125"/>
        <end position="1146"/>
    </location>
</feature>
<feature type="signal peptide" evidence="8">
    <location>
        <begin position="1"/>
        <end position="26"/>
    </location>
</feature>
<evidence type="ECO:0000259" key="9">
    <source>
        <dbReference type="PROSITE" id="PS50836"/>
    </source>
</evidence>
<evidence type="ECO:0000256" key="7">
    <source>
        <dbReference type="SAM" id="Phobius"/>
    </source>
</evidence>
<evidence type="ECO:0000256" key="8">
    <source>
        <dbReference type="SAM" id="SignalP"/>
    </source>
</evidence>
<sequence>MERLSNSRDLLFAVTVACLALASVAGAPSREPCAPRVEDLLRGRPSSEWRSLDLSVAEETPPVFALDLHFPSKVGKFVYLWVEARGVPVPGTFGRFHGIAEEKICADEAHSMCKAGHKHVQWALVDKLVIFWGVPTLKEAQMTWVPDSNLDLHAGDIVFKALARDKANQTFYGQATVIEQKPLAVKRSAPDQENPGDIYDGCGTFKSCFGCVSSSSCTGVDSGCLEDRSCEVVVSFESGGRGGVSVRLRGENSLDPGYVALAFSTDARMGEDAVITCVNQGGSVKVSGSYNPTEQRTNFQFPAGEQTMNLQDASGSYADGRISCSFLLASETNVKSHALNFVSTVHSPLLAVGSAASVGQFQHHSMRTPAEQTHELLQQDDPYANCGNEKICIGCDASNLCVESGECLDAKNCIMFLSFIPAKDGETSVTITIMRLDAAENTYVAVGFSGDQSMGEDHVVECVKGSGSPQLYRSYNEGPGLNVRLSSGEDHVVECVKGPGSPQLYRSYNEGPGLNARLSSDQQGQGVSLISGSYEGDILICEFTHDLVTSSNPGGELKLNTNLYLLLAIGNTDPENVLGYHANRGFSPIQHVMAPLFQIDPYADCGNEKICIGCDASNLCVESGGCLDAKNCIMFVSFIPAKDGETSVSITIMRLQAKENTYVAMGFSTDQSMDQQGQGVSLNSSSYEDGVLMCEFSHDLVTSSDLGGELNLGYALSYLLLAIGITSSDAETTLMGHTNRGSSPFEHVMAPQDPYAGCGDAKGCLGCVENQCGEYGGCLQNKTCDKLLTFIPAGEGETSFTVTIMRKEAPKNTYVAMGVSLDVYMRLPTVEEVYNGCGLTMGCFGCKGPRCDSTCLSSRDCDGLVAYRGSLDRTKVAFTLLGKVSNDMEYVAAGLSTDARMGRDGVVECVLEGGNVNIYRSFNIERGGNKRLAESEQKMGIWGRSSVFEDGMIKCGFTLPIEFTYHDMAFNLNSTKYHVLVAAGTVAAAVQVLCEHLVDSALANVEPIIQLLSSHLPVLSTSSRTARQALVSGGIITARYFKKTWVGNQVCKKDIWFTIHRGFMVTTWTLTIVGFFCIFAHADWELLEKPHHLVGIVSVVLCFIQPFMALLRPHPGDPNRPIFNWVHWGVGTTAHGLAMANIFLAFGLQSIIFPNKSYIVMGFFVGMYVLAHVVLQDGVTSTSITGLGDKLILDVLRRD</sequence>
<gene>
    <name evidence="11" type="ORF">DSTB1V02_LOCUS2522</name>
</gene>
<feature type="transmembrane region" description="Helical" evidence="7">
    <location>
        <begin position="1062"/>
        <end position="1081"/>
    </location>
</feature>
<evidence type="ECO:0008006" key="13">
    <source>
        <dbReference type="Google" id="ProtNLM"/>
    </source>
</evidence>